<comment type="similarity">
    <text evidence="1">Belongs to the IFI44 family.</text>
</comment>
<dbReference type="SMART" id="SM00584">
    <property type="entry name" value="TLDc"/>
    <property type="match status" value="1"/>
</dbReference>
<evidence type="ECO:0000256" key="1">
    <source>
        <dbReference type="ARBA" id="ARBA00009243"/>
    </source>
</evidence>
<dbReference type="Gene3D" id="3.40.50.300">
    <property type="entry name" value="P-loop containing nucleotide triphosphate hydrolases"/>
    <property type="match status" value="1"/>
</dbReference>
<organism evidence="3 4">
    <name type="scientific">Crassostrea virginica</name>
    <name type="common">Eastern oyster</name>
    <dbReference type="NCBI Taxonomy" id="6565"/>
    <lineage>
        <taxon>Eukaryota</taxon>
        <taxon>Metazoa</taxon>
        <taxon>Spiralia</taxon>
        <taxon>Lophotrochozoa</taxon>
        <taxon>Mollusca</taxon>
        <taxon>Bivalvia</taxon>
        <taxon>Autobranchia</taxon>
        <taxon>Pteriomorphia</taxon>
        <taxon>Ostreida</taxon>
        <taxon>Ostreoidea</taxon>
        <taxon>Ostreidae</taxon>
        <taxon>Crassostrea</taxon>
    </lineage>
</organism>
<dbReference type="Proteomes" id="UP000694844">
    <property type="component" value="Chromosome 8"/>
</dbReference>
<protein>
    <submittedName>
        <fullName evidence="4">Interferon-induced protein 44-like</fullName>
    </submittedName>
</protein>
<dbReference type="KEGG" id="cvn:111106077"/>
<dbReference type="RefSeq" id="XP_022296307.1">
    <property type="nucleotide sequence ID" value="XM_022440599.1"/>
</dbReference>
<dbReference type="InterPro" id="IPR006571">
    <property type="entry name" value="TLDc_dom"/>
</dbReference>
<reference evidence="4" key="1">
    <citation type="submission" date="2025-08" db="UniProtKB">
        <authorList>
            <consortium name="RefSeq"/>
        </authorList>
    </citation>
    <scope>IDENTIFICATION</scope>
    <source>
        <tissue evidence="4">Whole sample</tissue>
    </source>
</reference>
<dbReference type="PANTHER" id="PTHR14241:SF32">
    <property type="entry name" value="VWFA DOMAIN-CONTAINING PROTEIN-RELATED"/>
    <property type="match status" value="1"/>
</dbReference>
<dbReference type="PANTHER" id="PTHR14241">
    <property type="entry name" value="INTERFERON-INDUCED PROTEIN 44"/>
    <property type="match status" value="1"/>
</dbReference>
<evidence type="ECO:0000259" key="2">
    <source>
        <dbReference type="PROSITE" id="PS51886"/>
    </source>
</evidence>
<keyword evidence="3" id="KW-1185">Reference proteome</keyword>
<dbReference type="OrthoDB" id="6079843at2759"/>
<dbReference type="SUPFAM" id="SSF52540">
    <property type="entry name" value="P-loop containing nucleoside triphosphate hydrolases"/>
    <property type="match status" value="1"/>
</dbReference>
<dbReference type="Pfam" id="PF07534">
    <property type="entry name" value="TLD"/>
    <property type="match status" value="1"/>
</dbReference>
<feature type="domain" description="TLDc" evidence="2">
    <location>
        <begin position="1"/>
        <end position="176"/>
    </location>
</feature>
<dbReference type="InterPro" id="IPR027417">
    <property type="entry name" value="P-loop_NTPase"/>
</dbReference>
<sequence length="458" mass="50953">MAIPLQAEELAAIKQMIGGNVRLNLLYKISRDGCSASTFHTKCDCKGPTITVIYNSNDTVYGGYTSQNWLGAGTEYSAYDEKAFLFQVRYNGTSVQKKYSIKADKLANAISCYHDFGPTFGQGDPEFPSFCGVLKPSNGVFVFKGTEANNVYNITDIASFTNDSLEVQDLEVYKVDEGLVETTVHPWRKTPTWNITYLQNLKREIDVYAPLEVTGVEQVNVLLFGQCGAGKSSFFNSINSIFKGVITSQAPSGSTDKSLTNRFRKYQVRRGRNGSPLSFRLCDTKGLEKNEGLHPDEFSFVLDGHMPDKYLFNASSLFGPESPGYVAMPSIRDKIHIVVIVIDATIVDVYPDEMTVKLKSMQGKVNQRGIPQIVLLTKIDKYCKALQGDVSKIFSAPEIGELVDKVAELTGLPRANIVPIKNYECEMELREDIDILALLALRQILNFADDYLTNFLDD</sequence>
<dbReference type="AlphaFoldDB" id="A0A8B8AYT3"/>
<evidence type="ECO:0000313" key="4">
    <source>
        <dbReference type="RefSeq" id="XP_022296307.1"/>
    </source>
</evidence>
<dbReference type="CDD" id="cd00882">
    <property type="entry name" value="Ras_like_GTPase"/>
    <property type="match status" value="1"/>
</dbReference>
<proteinExistence type="inferred from homology"/>
<dbReference type="GeneID" id="111106077"/>
<accession>A0A8B8AYT3</accession>
<evidence type="ECO:0000313" key="3">
    <source>
        <dbReference type="Proteomes" id="UP000694844"/>
    </source>
</evidence>
<dbReference type="PROSITE" id="PS51886">
    <property type="entry name" value="TLDC"/>
    <property type="match status" value="1"/>
</dbReference>
<gene>
    <name evidence="4" type="primary">LOC111106077</name>
</gene>
<name>A0A8B8AYT3_CRAVI</name>